<dbReference type="OrthoDB" id="10262413at2759"/>
<dbReference type="Pfam" id="PF01370">
    <property type="entry name" value="Epimerase"/>
    <property type="match status" value="1"/>
</dbReference>
<dbReference type="InterPro" id="IPR036291">
    <property type="entry name" value="NAD(P)-bd_dom_sf"/>
</dbReference>
<organism evidence="2 3">
    <name type="scientific">Byssothecium circinans</name>
    <dbReference type="NCBI Taxonomy" id="147558"/>
    <lineage>
        <taxon>Eukaryota</taxon>
        <taxon>Fungi</taxon>
        <taxon>Dikarya</taxon>
        <taxon>Ascomycota</taxon>
        <taxon>Pezizomycotina</taxon>
        <taxon>Dothideomycetes</taxon>
        <taxon>Pleosporomycetidae</taxon>
        <taxon>Pleosporales</taxon>
        <taxon>Massarineae</taxon>
        <taxon>Massarinaceae</taxon>
        <taxon>Byssothecium</taxon>
    </lineage>
</organism>
<gene>
    <name evidence="2" type="ORF">CC80DRAFT_598950</name>
</gene>
<dbReference type="AlphaFoldDB" id="A0A6A5T9U7"/>
<dbReference type="InterPro" id="IPR001509">
    <property type="entry name" value="Epimerase_deHydtase"/>
</dbReference>
<protein>
    <submittedName>
        <fullName evidence="2">NAD(P)-binding protein</fullName>
    </submittedName>
</protein>
<sequence length="290" mass="31744">MSDQTIFITGGSGFIGSVVIEYAIADGYTVTALSRTEESDTKLKSLGATPIRGDLKSLVILERETAKADVVINIADFLVDGKMTMEERFSINNAAVAALAAGLKGSGKLLILTGGSLYVKAHPEEKETDESSPGWDKDHPFRWIVLNKDKNLAHAKDGIRVSYCRLAPFVYGRGGSGVKLFMDIWAQAGAGVHINDGKARITTIHVEDTARLYLRIKEGLGKSTTPRPRRMLRTKMGDFFATFLASENRVSNRKAREELGWEIKAENGIIEEIEMGSYMEVAEKSRKGAA</sequence>
<evidence type="ECO:0000313" key="3">
    <source>
        <dbReference type="Proteomes" id="UP000800035"/>
    </source>
</evidence>
<name>A0A6A5T9U7_9PLEO</name>
<dbReference type="PANTHER" id="PTHR48079:SF5">
    <property type="entry name" value="DEPENDENT EPIMERASE_DEHYDRATASE, PUTATIVE (AFU_ORTHOLOGUE AFUA_7G00180)-RELATED"/>
    <property type="match status" value="1"/>
</dbReference>
<dbReference type="EMBL" id="ML977038">
    <property type="protein sequence ID" value="KAF1949351.1"/>
    <property type="molecule type" value="Genomic_DNA"/>
</dbReference>
<reference evidence="2" key="1">
    <citation type="journal article" date="2020" name="Stud. Mycol.">
        <title>101 Dothideomycetes genomes: a test case for predicting lifestyles and emergence of pathogens.</title>
        <authorList>
            <person name="Haridas S."/>
            <person name="Albert R."/>
            <person name="Binder M."/>
            <person name="Bloem J."/>
            <person name="Labutti K."/>
            <person name="Salamov A."/>
            <person name="Andreopoulos B."/>
            <person name="Baker S."/>
            <person name="Barry K."/>
            <person name="Bills G."/>
            <person name="Bluhm B."/>
            <person name="Cannon C."/>
            <person name="Castanera R."/>
            <person name="Culley D."/>
            <person name="Daum C."/>
            <person name="Ezra D."/>
            <person name="Gonzalez J."/>
            <person name="Henrissat B."/>
            <person name="Kuo A."/>
            <person name="Liang C."/>
            <person name="Lipzen A."/>
            <person name="Lutzoni F."/>
            <person name="Magnuson J."/>
            <person name="Mondo S."/>
            <person name="Nolan M."/>
            <person name="Ohm R."/>
            <person name="Pangilinan J."/>
            <person name="Park H.-J."/>
            <person name="Ramirez L."/>
            <person name="Alfaro M."/>
            <person name="Sun H."/>
            <person name="Tritt A."/>
            <person name="Yoshinaga Y."/>
            <person name="Zwiers L.-H."/>
            <person name="Turgeon B."/>
            <person name="Goodwin S."/>
            <person name="Spatafora J."/>
            <person name="Crous P."/>
            <person name="Grigoriev I."/>
        </authorList>
    </citation>
    <scope>NUCLEOTIDE SEQUENCE</scope>
    <source>
        <strain evidence="2">CBS 675.92</strain>
    </source>
</reference>
<dbReference type="SUPFAM" id="SSF51735">
    <property type="entry name" value="NAD(P)-binding Rossmann-fold domains"/>
    <property type="match status" value="1"/>
</dbReference>
<dbReference type="GO" id="GO:0005737">
    <property type="term" value="C:cytoplasm"/>
    <property type="evidence" value="ECO:0007669"/>
    <property type="project" value="TreeGrafter"/>
</dbReference>
<dbReference type="PANTHER" id="PTHR48079">
    <property type="entry name" value="PROTEIN YEEZ"/>
    <property type="match status" value="1"/>
</dbReference>
<keyword evidence="3" id="KW-1185">Reference proteome</keyword>
<feature type="domain" description="NAD-dependent epimerase/dehydratase" evidence="1">
    <location>
        <begin position="6"/>
        <end position="216"/>
    </location>
</feature>
<dbReference type="GO" id="GO:0004029">
    <property type="term" value="F:aldehyde dehydrogenase (NAD+) activity"/>
    <property type="evidence" value="ECO:0007669"/>
    <property type="project" value="TreeGrafter"/>
</dbReference>
<accession>A0A6A5T9U7</accession>
<dbReference type="Proteomes" id="UP000800035">
    <property type="component" value="Unassembled WGS sequence"/>
</dbReference>
<evidence type="ECO:0000313" key="2">
    <source>
        <dbReference type="EMBL" id="KAF1949351.1"/>
    </source>
</evidence>
<dbReference type="InterPro" id="IPR051783">
    <property type="entry name" value="NAD(P)-dependent_oxidoreduct"/>
</dbReference>
<proteinExistence type="predicted"/>
<evidence type="ECO:0000259" key="1">
    <source>
        <dbReference type="Pfam" id="PF01370"/>
    </source>
</evidence>
<dbReference type="Gene3D" id="3.40.50.720">
    <property type="entry name" value="NAD(P)-binding Rossmann-like Domain"/>
    <property type="match status" value="1"/>
</dbReference>